<keyword evidence="1" id="KW-1185">Reference proteome</keyword>
<sequence length="255" mass="29042">MPFPFSRLPYGHRQRLRELATSEEAYELQLVVGNDITGLQPIILLKTVNVFEVNYSNTVTFSRYGRVKVSDLPPNIIYAPNYHLLLHSVDAEILNGPVFDKVYLKNIRQLVIDNYMLTAEPLQKIAQKISPMRLCLRSSETNVLIPDVLSLFPNIRSLSYPRLYKGWARDLASVVKTAINFANCYTDEKLADVLDFDTNDIVQLLEKGGHIYVGCLVPDDMSFEEARREVEKRLGPKFTIISSETAWESPTRCLG</sequence>
<protein>
    <submittedName>
        <fullName evidence="2">Sacsin</fullName>
    </submittedName>
</protein>
<proteinExistence type="predicted"/>
<organism evidence="1 2">
    <name type="scientific">Panagrellus redivivus</name>
    <name type="common">Microworm</name>
    <dbReference type="NCBI Taxonomy" id="6233"/>
    <lineage>
        <taxon>Eukaryota</taxon>
        <taxon>Metazoa</taxon>
        <taxon>Ecdysozoa</taxon>
        <taxon>Nematoda</taxon>
        <taxon>Chromadorea</taxon>
        <taxon>Rhabditida</taxon>
        <taxon>Tylenchina</taxon>
        <taxon>Panagrolaimomorpha</taxon>
        <taxon>Panagrolaimoidea</taxon>
        <taxon>Panagrolaimidae</taxon>
        <taxon>Panagrellus</taxon>
    </lineage>
</organism>
<name>A0A7E4UUI9_PANRE</name>
<dbReference type="WBParaSite" id="Pan_g13031.t1">
    <property type="protein sequence ID" value="Pan_g13031.t1"/>
    <property type="gene ID" value="Pan_g13031"/>
</dbReference>
<dbReference type="AlphaFoldDB" id="A0A7E4UUI9"/>
<dbReference type="Proteomes" id="UP000492821">
    <property type="component" value="Unassembled WGS sequence"/>
</dbReference>
<reference evidence="1" key="1">
    <citation type="journal article" date="2013" name="Genetics">
        <title>The draft genome and transcriptome of Panagrellus redivivus are shaped by the harsh demands of a free-living lifestyle.</title>
        <authorList>
            <person name="Srinivasan J."/>
            <person name="Dillman A.R."/>
            <person name="Macchietto M.G."/>
            <person name="Heikkinen L."/>
            <person name="Lakso M."/>
            <person name="Fracchia K.M."/>
            <person name="Antoshechkin I."/>
            <person name="Mortazavi A."/>
            <person name="Wong G."/>
            <person name="Sternberg P.W."/>
        </authorList>
    </citation>
    <scope>NUCLEOTIDE SEQUENCE [LARGE SCALE GENOMIC DNA]</scope>
    <source>
        <strain evidence="1">MT8872</strain>
    </source>
</reference>
<reference evidence="2" key="2">
    <citation type="submission" date="2020-10" db="UniProtKB">
        <authorList>
            <consortium name="WormBaseParasite"/>
        </authorList>
    </citation>
    <scope>IDENTIFICATION</scope>
</reference>
<evidence type="ECO:0000313" key="2">
    <source>
        <dbReference type="WBParaSite" id="Pan_g13031.t1"/>
    </source>
</evidence>
<accession>A0A7E4UUI9</accession>
<evidence type="ECO:0000313" key="1">
    <source>
        <dbReference type="Proteomes" id="UP000492821"/>
    </source>
</evidence>